<dbReference type="RefSeq" id="WP_200506381.1">
    <property type="nucleotide sequence ID" value="NZ_JAEHFX010000005.1"/>
</dbReference>
<feature type="domain" description="OmpR/PhoB-type" evidence="9">
    <location>
        <begin position="124"/>
        <end position="224"/>
    </location>
</feature>
<dbReference type="PROSITE" id="PS50110">
    <property type="entry name" value="RESPONSE_REGULATORY"/>
    <property type="match status" value="1"/>
</dbReference>
<dbReference type="InterPro" id="IPR036388">
    <property type="entry name" value="WH-like_DNA-bd_sf"/>
</dbReference>
<dbReference type="InterPro" id="IPR001867">
    <property type="entry name" value="OmpR/PhoB-type_DNA-bd"/>
</dbReference>
<dbReference type="InterPro" id="IPR001789">
    <property type="entry name" value="Sig_transdc_resp-reg_receiver"/>
</dbReference>
<dbReference type="Gene3D" id="6.10.250.690">
    <property type="match status" value="1"/>
</dbReference>
<evidence type="ECO:0000256" key="2">
    <source>
        <dbReference type="ARBA" id="ARBA00023012"/>
    </source>
</evidence>
<keyword evidence="3" id="KW-0805">Transcription regulation</keyword>
<evidence type="ECO:0000256" key="1">
    <source>
        <dbReference type="ARBA" id="ARBA00022553"/>
    </source>
</evidence>
<dbReference type="CDD" id="cd00383">
    <property type="entry name" value="trans_reg_C"/>
    <property type="match status" value="1"/>
</dbReference>
<accession>A0ABS1C2K9</accession>
<gene>
    <name evidence="10" type="ORF">I5M27_11615</name>
</gene>
<name>A0ABS1C2K9_9BACT</name>
<dbReference type="Gene3D" id="1.10.10.10">
    <property type="entry name" value="Winged helix-like DNA-binding domain superfamily/Winged helix DNA-binding domain"/>
    <property type="match status" value="1"/>
</dbReference>
<evidence type="ECO:0000256" key="7">
    <source>
        <dbReference type="PROSITE-ProRule" id="PRU01091"/>
    </source>
</evidence>
<keyword evidence="11" id="KW-1185">Reference proteome</keyword>
<organism evidence="10 11">
    <name type="scientific">Adhaeribacter terrigena</name>
    <dbReference type="NCBI Taxonomy" id="2793070"/>
    <lineage>
        <taxon>Bacteria</taxon>
        <taxon>Pseudomonadati</taxon>
        <taxon>Bacteroidota</taxon>
        <taxon>Cytophagia</taxon>
        <taxon>Cytophagales</taxon>
        <taxon>Hymenobacteraceae</taxon>
        <taxon>Adhaeribacter</taxon>
    </lineage>
</organism>
<evidence type="ECO:0000313" key="11">
    <source>
        <dbReference type="Proteomes" id="UP000644147"/>
    </source>
</evidence>
<dbReference type="EMBL" id="JAEHFX010000005">
    <property type="protein sequence ID" value="MBK0403636.1"/>
    <property type="molecule type" value="Genomic_DNA"/>
</dbReference>
<dbReference type="PANTHER" id="PTHR48111">
    <property type="entry name" value="REGULATOR OF RPOS"/>
    <property type="match status" value="1"/>
</dbReference>
<dbReference type="SMART" id="SM00862">
    <property type="entry name" value="Trans_reg_C"/>
    <property type="match status" value="1"/>
</dbReference>
<comment type="caution">
    <text evidence="10">The sequence shown here is derived from an EMBL/GenBank/DDBJ whole genome shotgun (WGS) entry which is preliminary data.</text>
</comment>
<proteinExistence type="predicted"/>
<dbReference type="InterPro" id="IPR011006">
    <property type="entry name" value="CheY-like_superfamily"/>
</dbReference>
<feature type="DNA-binding region" description="OmpR/PhoB-type" evidence="7">
    <location>
        <begin position="124"/>
        <end position="224"/>
    </location>
</feature>
<reference evidence="10 11" key="1">
    <citation type="submission" date="2020-12" db="EMBL/GenBank/DDBJ databases">
        <title>Bacterial novel species Adhaeribacter sp. BT258 isolated from soil.</title>
        <authorList>
            <person name="Jung H.-Y."/>
        </authorList>
    </citation>
    <scope>NUCLEOTIDE SEQUENCE [LARGE SCALE GENOMIC DNA]</scope>
    <source>
        <strain evidence="10 11">BT258</strain>
    </source>
</reference>
<evidence type="ECO:0000259" key="9">
    <source>
        <dbReference type="PROSITE" id="PS51755"/>
    </source>
</evidence>
<protein>
    <submittedName>
        <fullName evidence="10">Response regulator transcription factor</fullName>
    </submittedName>
</protein>
<feature type="modified residue" description="4-aspartylphosphate" evidence="6">
    <location>
        <position position="51"/>
    </location>
</feature>
<evidence type="ECO:0000256" key="4">
    <source>
        <dbReference type="ARBA" id="ARBA00023125"/>
    </source>
</evidence>
<dbReference type="PROSITE" id="PS51755">
    <property type="entry name" value="OMPR_PHOB"/>
    <property type="match status" value="1"/>
</dbReference>
<evidence type="ECO:0000256" key="3">
    <source>
        <dbReference type="ARBA" id="ARBA00023015"/>
    </source>
</evidence>
<keyword evidence="2" id="KW-0902">Two-component regulatory system</keyword>
<dbReference type="PANTHER" id="PTHR48111:SF22">
    <property type="entry name" value="REGULATOR OF RPOS"/>
    <property type="match status" value="1"/>
</dbReference>
<evidence type="ECO:0000313" key="10">
    <source>
        <dbReference type="EMBL" id="MBK0403636.1"/>
    </source>
</evidence>
<dbReference type="InterPro" id="IPR039420">
    <property type="entry name" value="WalR-like"/>
</dbReference>
<dbReference type="SUPFAM" id="SSF52172">
    <property type="entry name" value="CheY-like"/>
    <property type="match status" value="1"/>
</dbReference>
<keyword evidence="1 6" id="KW-0597">Phosphoprotein</keyword>
<feature type="domain" description="Response regulatory" evidence="8">
    <location>
        <begin position="2"/>
        <end position="116"/>
    </location>
</feature>
<sequence>MKILIIEDEPDMLQNMVTSLEKEKYRIETATNFNDALDKIGIYEYDCILLDISLPGGNGLDILSELKKLQKTDGVIIVSAKNSIDDKVAGLNLGADDYLPKPFHMAELHARVKSVLRRKKFEGSHEVILNNVTIDPESHAVKVNGKELPLNRKEFDVLLYLVTNKSRLVSKTALAEHVWGDQIDEADNFEFIYSQIKNLRKKLKDSQAEIEIQAIYGIGYKLLAE</sequence>
<dbReference type="Pfam" id="PF00486">
    <property type="entry name" value="Trans_reg_C"/>
    <property type="match status" value="1"/>
</dbReference>
<evidence type="ECO:0000259" key="8">
    <source>
        <dbReference type="PROSITE" id="PS50110"/>
    </source>
</evidence>
<dbReference type="SMART" id="SM00448">
    <property type="entry name" value="REC"/>
    <property type="match status" value="1"/>
</dbReference>
<dbReference type="Gene3D" id="3.40.50.2300">
    <property type="match status" value="1"/>
</dbReference>
<dbReference type="Pfam" id="PF00072">
    <property type="entry name" value="Response_reg"/>
    <property type="match status" value="1"/>
</dbReference>
<keyword evidence="5" id="KW-0804">Transcription</keyword>
<evidence type="ECO:0000256" key="5">
    <source>
        <dbReference type="ARBA" id="ARBA00023163"/>
    </source>
</evidence>
<keyword evidence="4 7" id="KW-0238">DNA-binding</keyword>
<dbReference type="Proteomes" id="UP000644147">
    <property type="component" value="Unassembled WGS sequence"/>
</dbReference>
<evidence type="ECO:0000256" key="6">
    <source>
        <dbReference type="PROSITE-ProRule" id="PRU00169"/>
    </source>
</evidence>